<dbReference type="SUPFAM" id="SSF82679">
    <property type="entry name" value="N-utilization substance G protein NusG, N-terminal domain"/>
    <property type="match status" value="1"/>
</dbReference>
<dbReference type="Proteomes" id="UP000071065">
    <property type="component" value="Chromosome"/>
</dbReference>
<name>A0A142B793_9GAMM</name>
<proteinExistence type="predicted"/>
<evidence type="ECO:0000313" key="3">
    <source>
        <dbReference type="EMBL" id="AMO54619.1"/>
    </source>
</evidence>
<dbReference type="Gene3D" id="3.30.70.940">
    <property type="entry name" value="NusG, N-terminal domain"/>
    <property type="match status" value="1"/>
</dbReference>
<dbReference type="GO" id="GO:0006354">
    <property type="term" value="P:DNA-templated transcription elongation"/>
    <property type="evidence" value="ECO:0007669"/>
    <property type="project" value="InterPro"/>
</dbReference>
<evidence type="ECO:0000256" key="1">
    <source>
        <dbReference type="ARBA" id="ARBA00023163"/>
    </source>
</evidence>
<accession>A0A142B793</accession>
<keyword evidence="1" id="KW-0804">Transcription</keyword>
<dbReference type="InterPro" id="IPR036735">
    <property type="entry name" value="NGN_dom_sf"/>
</dbReference>
<evidence type="ECO:0000259" key="2">
    <source>
        <dbReference type="SMART" id="SM00738"/>
    </source>
</evidence>
<dbReference type="STRING" id="570277.EZMO1_0367"/>
<dbReference type="EMBL" id="CP013251">
    <property type="protein sequence ID" value="AMO54619.1"/>
    <property type="molecule type" value="Genomic_DNA"/>
</dbReference>
<gene>
    <name evidence="3" type="primary">rfaH</name>
    <name evidence="3" type="ORF">EZMO1_0367</name>
</gene>
<reference evidence="3 4" key="1">
    <citation type="journal article" date="2016" name="Front. Microbiol.">
        <title>Genomic Insight into the Host-Endosymbiont Relationship of Endozoicomonas montiporae CL-33(T) with its Coral Host.</title>
        <authorList>
            <person name="Ding J.-Y."/>
            <person name="Shiu J.-H."/>
            <person name="Chen W.-M."/>
            <person name="Chiang Y.-R."/>
            <person name="Tang S.-L."/>
        </authorList>
    </citation>
    <scope>NUCLEOTIDE SEQUENCE [LARGE SCALE GENOMIC DNA]</scope>
    <source>
        <strain evidence="3 4">CL-33</strain>
    </source>
</reference>
<evidence type="ECO:0000313" key="4">
    <source>
        <dbReference type="Proteomes" id="UP000071065"/>
    </source>
</evidence>
<organism evidence="3 4">
    <name type="scientific">Endozoicomonas montiporae CL-33</name>
    <dbReference type="NCBI Taxonomy" id="570277"/>
    <lineage>
        <taxon>Bacteria</taxon>
        <taxon>Pseudomonadati</taxon>
        <taxon>Pseudomonadota</taxon>
        <taxon>Gammaproteobacteria</taxon>
        <taxon>Oceanospirillales</taxon>
        <taxon>Endozoicomonadaceae</taxon>
        <taxon>Endozoicomonas</taxon>
    </lineage>
</organism>
<protein>
    <submittedName>
        <fullName evidence="3">Transcriptional activator RfaH</fullName>
    </submittedName>
</protein>
<dbReference type="AlphaFoldDB" id="A0A142B793"/>
<dbReference type="SMART" id="SM00738">
    <property type="entry name" value="NGN"/>
    <property type="match status" value="1"/>
</dbReference>
<feature type="domain" description="NusG-like N-terminal" evidence="2">
    <location>
        <begin position="9"/>
        <end position="134"/>
    </location>
</feature>
<dbReference type="KEGG" id="emp:EZMO1_0367"/>
<sequence length="212" mass="24662">MSNKECLLEEGWYLLKTKVRQELRAMENLNNLGFDTYCPVFRQKSKGTIKEEVLFPDYLFLLLDLEKDLEKFHTIRSCRGVHEMVHFNRITRQLASSGRMSKKEEEKAKSDLLPKPIPNGEDIIDEIRKIVRILNNKADGVSPDAFEPGDKVVMNHPLFKHLEMTFEKSMGAYRGQILISHIKEQRLSDGTTQKTVVKKQRMQVRLDDLEKA</sequence>
<dbReference type="InterPro" id="IPR006645">
    <property type="entry name" value="NGN-like_dom"/>
</dbReference>
<dbReference type="PATRIC" id="fig|570277.3.peg.389"/>
<dbReference type="RefSeq" id="WP_051790694.1">
    <property type="nucleotide sequence ID" value="NZ_CP013251.1"/>
</dbReference>
<dbReference type="Pfam" id="PF02357">
    <property type="entry name" value="NusG"/>
    <property type="match status" value="1"/>
</dbReference>
<dbReference type="OrthoDB" id="9790639at2"/>